<dbReference type="PANTHER" id="PTHR24220">
    <property type="entry name" value="IMPORT ATP-BINDING PROTEIN"/>
    <property type="match status" value="1"/>
</dbReference>
<keyword evidence="1" id="KW-0813">Transport</keyword>
<dbReference type="InterPro" id="IPR017911">
    <property type="entry name" value="MacB-like_ATP-bd"/>
</dbReference>
<keyword evidence="3" id="KW-0547">Nucleotide-binding</keyword>
<feature type="domain" description="ABC transporter" evidence="2">
    <location>
        <begin position="3"/>
        <end position="225"/>
    </location>
</feature>
<sequence>MSVSLQNVNFHYPDTPKNQVLSIDKWEVYPGEKLFIYGPSGCGKSTLLNLISGILLPSSGSINVLGESLEAMTDHQRNRFRANNIGYIFQNFNLIPYLNSVENIRLAHYFSSKNKPSNTTALVKKIHNLLEALNMPIESWHKPINLLSIGQQQRVAIARALINNPKLLIADEPTSSLDPYNKENFMRLLIELCTTQKITVLFVSHDQQLNQYFTRSAALPSINKIVNKQ</sequence>
<accession>A0ABP3WFU8</accession>
<dbReference type="GO" id="GO:0005524">
    <property type="term" value="F:ATP binding"/>
    <property type="evidence" value="ECO:0007669"/>
    <property type="project" value="UniProtKB-KW"/>
</dbReference>
<keyword evidence="3" id="KW-0067">ATP-binding</keyword>
<reference evidence="4" key="1">
    <citation type="journal article" date="2019" name="Int. J. Syst. Evol. Microbiol.">
        <title>The Global Catalogue of Microorganisms (GCM) 10K type strain sequencing project: providing services to taxonomists for standard genome sequencing and annotation.</title>
        <authorList>
            <consortium name="The Broad Institute Genomics Platform"/>
            <consortium name="The Broad Institute Genome Sequencing Center for Infectious Disease"/>
            <person name="Wu L."/>
            <person name="Ma J."/>
        </authorList>
    </citation>
    <scope>NUCLEOTIDE SEQUENCE [LARGE SCALE GENOMIC DNA]</scope>
    <source>
        <strain evidence="4">JCM 15608</strain>
    </source>
</reference>
<gene>
    <name evidence="3" type="ORF">GCM10009111_12340</name>
</gene>
<protein>
    <submittedName>
        <fullName evidence="3">ABC transporter ATP-binding protein</fullName>
    </submittedName>
</protein>
<evidence type="ECO:0000256" key="1">
    <source>
        <dbReference type="ARBA" id="ARBA00022448"/>
    </source>
</evidence>
<evidence type="ECO:0000313" key="4">
    <source>
        <dbReference type="Proteomes" id="UP001500021"/>
    </source>
</evidence>
<proteinExistence type="predicted"/>
<evidence type="ECO:0000259" key="2">
    <source>
        <dbReference type="PROSITE" id="PS50893"/>
    </source>
</evidence>
<dbReference type="InterPro" id="IPR003593">
    <property type="entry name" value="AAA+_ATPase"/>
</dbReference>
<dbReference type="EMBL" id="BAAAFA010000003">
    <property type="protein sequence ID" value="GAA0814845.1"/>
    <property type="molecule type" value="Genomic_DNA"/>
</dbReference>
<name>A0ABP3WFU8_9GAMM</name>
<dbReference type="Proteomes" id="UP001500021">
    <property type="component" value="Unassembled WGS sequence"/>
</dbReference>
<dbReference type="PANTHER" id="PTHR24220:SF611">
    <property type="entry name" value="ATP-BINDING COMPONENT OF ABC TRANSPORTER-RELATED"/>
    <property type="match status" value="1"/>
</dbReference>
<dbReference type="InterPro" id="IPR015854">
    <property type="entry name" value="ABC_transpr_LolD-like"/>
</dbReference>
<dbReference type="InterPro" id="IPR003439">
    <property type="entry name" value="ABC_transporter-like_ATP-bd"/>
</dbReference>
<dbReference type="SMART" id="SM00382">
    <property type="entry name" value="AAA"/>
    <property type="match status" value="1"/>
</dbReference>
<keyword evidence="4" id="KW-1185">Reference proteome</keyword>
<dbReference type="Pfam" id="PF00005">
    <property type="entry name" value="ABC_tran"/>
    <property type="match status" value="1"/>
</dbReference>
<dbReference type="RefSeq" id="WP_215981409.1">
    <property type="nucleotide sequence ID" value="NZ_BAAAFA010000003.1"/>
</dbReference>
<organism evidence="3 4">
    <name type="scientific">Colwellia asteriadis</name>
    <dbReference type="NCBI Taxonomy" id="517723"/>
    <lineage>
        <taxon>Bacteria</taxon>
        <taxon>Pseudomonadati</taxon>
        <taxon>Pseudomonadota</taxon>
        <taxon>Gammaproteobacteria</taxon>
        <taxon>Alteromonadales</taxon>
        <taxon>Colwelliaceae</taxon>
        <taxon>Colwellia</taxon>
    </lineage>
</organism>
<comment type="caution">
    <text evidence="3">The sequence shown here is derived from an EMBL/GenBank/DDBJ whole genome shotgun (WGS) entry which is preliminary data.</text>
</comment>
<dbReference type="PROSITE" id="PS50893">
    <property type="entry name" value="ABC_TRANSPORTER_2"/>
    <property type="match status" value="1"/>
</dbReference>
<evidence type="ECO:0000313" key="3">
    <source>
        <dbReference type="EMBL" id="GAA0814845.1"/>
    </source>
</evidence>
<dbReference type="CDD" id="cd03255">
    <property type="entry name" value="ABC_MJ0796_LolCDE_FtsE"/>
    <property type="match status" value="1"/>
</dbReference>